<dbReference type="InterPro" id="IPR003742">
    <property type="entry name" value="RlmH-like"/>
</dbReference>
<evidence type="ECO:0000256" key="4">
    <source>
        <dbReference type="ARBA" id="ARBA00022691"/>
    </source>
</evidence>
<evidence type="ECO:0000313" key="8">
    <source>
        <dbReference type="Proteomes" id="UP000603602"/>
    </source>
</evidence>
<evidence type="ECO:0000256" key="1">
    <source>
        <dbReference type="ARBA" id="ARBA00022552"/>
    </source>
</evidence>
<sequence length="156" mass="17373">MKLLLVAVGHRMPGWVAAGFDEFARRMPRELPLQLIEVKAEPRTTGKTVEAMMAAEAARIEAALPPRCRRVILDERGADLTTRKLADRLEHWQTEGRDVALIVGGPDGLAPALKASADETMRLTSLTLPHALVRPLLAEALYRAWSVLKNHPYHRE</sequence>
<reference evidence="8" key="1">
    <citation type="submission" date="2023-07" db="EMBL/GenBank/DDBJ databases">
        <title>Thauera sp. CAU 1555 isolated from sand of Yaerae Beach.</title>
        <authorList>
            <person name="Kim W."/>
        </authorList>
    </citation>
    <scope>NUCLEOTIDE SEQUENCE [LARGE SCALE GENOMIC DNA]</scope>
    <source>
        <strain evidence="8">CAU 1555</strain>
    </source>
</reference>
<comment type="subunit">
    <text evidence="6">Homodimer.</text>
</comment>
<keyword evidence="2 6" id="KW-0489">Methyltransferase</keyword>
<dbReference type="Proteomes" id="UP000603602">
    <property type="component" value="Unassembled WGS sequence"/>
</dbReference>
<evidence type="ECO:0000313" key="7">
    <source>
        <dbReference type="EMBL" id="MBD8503243.1"/>
    </source>
</evidence>
<evidence type="ECO:0000256" key="2">
    <source>
        <dbReference type="ARBA" id="ARBA00022603"/>
    </source>
</evidence>
<evidence type="ECO:0000256" key="6">
    <source>
        <dbReference type="HAMAP-Rule" id="MF_00658"/>
    </source>
</evidence>
<keyword evidence="4 6" id="KW-0949">S-adenosyl-L-methionine</keyword>
<keyword evidence="3 6" id="KW-0808">Transferase</keyword>
<dbReference type="NCBIfam" id="TIGR00246">
    <property type="entry name" value="tRNA_RlmH_YbeA"/>
    <property type="match status" value="1"/>
</dbReference>
<keyword evidence="1 6" id="KW-0698">rRNA processing</keyword>
<keyword evidence="6" id="KW-0963">Cytoplasm</keyword>
<protein>
    <recommendedName>
        <fullName evidence="6">Ribosomal RNA large subunit methyltransferase H</fullName>
        <ecNumber evidence="6">2.1.1.177</ecNumber>
    </recommendedName>
    <alternativeName>
        <fullName evidence="6">23S rRNA (pseudouridine1915-N3)-methyltransferase</fullName>
    </alternativeName>
    <alternativeName>
        <fullName evidence="6">23S rRNA m3Psi1915 methyltransferase</fullName>
    </alternativeName>
    <alternativeName>
        <fullName evidence="6">rRNA (pseudouridine-N3-)-methyltransferase RlmH</fullName>
    </alternativeName>
</protein>
<dbReference type="EMBL" id="JACYTO010000002">
    <property type="protein sequence ID" value="MBD8503243.1"/>
    <property type="molecule type" value="Genomic_DNA"/>
</dbReference>
<gene>
    <name evidence="6 7" type="primary">rlmH</name>
    <name evidence="7" type="ORF">IFO67_10160</name>
</gene>
<dbReference type="NCBIfam" id="NF000986">
    <property type="entry name" value="PRK00103.1-4"/>
    <property type="match status" value="1"/>
</dbReference>
<dbReference type="CDD" id="cd18081">
    <property type="entry name" value="RlmH-like"/>
    <property type="match status" value="1"/>
</dbReference>
<dbReference type="SUPFAM" id="SSF75217">
    <property type="entry name" value="alpha/beta knot"/>
    <property type="match status" value="1"/>
</dbReference>
<name>A0ABR9BB31_9RHOO</name>
<dbReference type="PIRSF" id="PIRSF004505">
    <property type="entry name" value="MT_bac"/>
    <property type="match status" value="1"/>
</dbReference>
<comment type="similarity">
    <text evidence="5 6">Belongs to the RNA methyltransferase RlmH family.</text>
</comment>
<evidence type="ECO:0000256" key="5">
    <source>
        <dbReference type="ARBA" id="ARBA00038303"/>
    </source>
</evidence>
<dbReference type="PANTHER" id="PTHR33603:SF1">
    <property type="entry name" value="RIBOSOMAL RNA LARGE SUBUNIT METHYLTRANSFERASE H"/>
    <property type="match status" value="1"/>
</dbReference>
<feature type="binding site" evidence="6">
    <location>
        <position position="73"/>
    </location>
    <ligand>
        <name>S-adenosyl-L-methionine</name>
        <dbReference type="ChEBI" id="CHEBI:59789"/>
    </ligand>
</feature>
<keyword evidence="8" id="KW-1185">Reference proteome</keyword>
<dbReference type="InterPro" id="IPR029026">
    <property type="entry name" value="tRNA_m1G_MTases_N"/>
</dbReference>
<proteinExistence type="inferred from homology"/>
<comment type="catalytic activity">
    <reaction evidence="6">
        <text>pseudouridine(1915) in 23S rRNA + S-adenosyl-L-methionine = N(3)-methylpseudouridine(1915) in 23S rRNA + S-adenosyl-L-homocysteine + H(+)</text>
        <dbReference type="Rhea" id="RHEA:42752"/>
        <dbReference type="Rhea" id="RHEA-COMP:10221"/>
        <dbReference type="Rhea" id="RHEA-COMP:10222"/>
        <dbReference type="ChEBI" id="CHEBI:15378"/>
        <dbReference type="ChEBI" id="CHEBI:57856"/>
        <dbReference type="ChEBI" id="CHEBI:59789"/>
        <dbReference type="ChEBI" id="CHEBI:65314"/>
        <dbReference type="ChEBI" id="CHEBI:74486"/>
        <dbReference type="EC" id="2.1.1.177"/>
    </reaction>
</comment>
<dbReference type="Pfam" id="PF02590">
    <property type="entry name" value="SPOUT_MTase"/>
    <property type="match status" value="1"/>
</dbReference>
<comment type="function">
    <text evidence="6">Specifically methylates the pseudouridine at position 1915 (m3Psi1915) in 23S rRNA.</text>
</comment>
<dbReference type="EC" id="2.1.1.177" evidence="6"/>
<feature type="binding site" evidence="6">
    <location>
        <begin position="123"/>
        <end position="128"/>
    </location>
    <ligand>
        <name>S-adenosyl-L-methionine</name>
        <dbReference type="ChEBI" id="CHEBI:59789"/>
    </ligand>
</feature>
<evidence type="ECO:0000256" key="3">
    <source>
        <dbReference type="ARBA" id="ARBA00022679"/>
    </source>
</evidence>
<dbReference type="InterPro" id="IPR029028">
    <property type="entry name" value="Alpha/beta_knot_MTases"/>
</dbReference>
<accession>A0ABR9BB31</accession>
<dbReference type="HAMAP" id="MF_00658">
    <property type="entry name" value="23SrRNA_methyltr_H"/>
    <property type="match status" value="1"/>
</dbReference>
<dbReference type="Gene3D" id="3.40.1280.10">
    <property type="match status" value="1"/>
</dbReference>
<organism evidence="7 8">
    <name type="scientific">Thauera sedimentorum</name>
    <dbReference type="NCBI Taxonomy" id="2767595"/>
    <lineage>
        <taxon>Bacteria</taxon>
        <taxon>Pseudomonadati</taxon>
        <taxon>Pseudomonadota</taxon>
        <taxon>Betaproteobacteria</taxon>
        <taxon>Rhodocyclales</taxon>
        <taxon>Zoogloeaceae</taxon>
        <taxon>Thauera</taxon>
    </lineage>
</organism>
<feature type="binding site" evidence="6">
    <location>
        <position position="104"/>
    </location>
    <ligand>
        <name>S-adenosyl-L-methionine</name>
        <dbReference type="ChEBI" id="CHEBI:59789"/>
    </ligand>
</feature>
<dbReference type="RefSeq" id="WP_187718095.1">
    <property type="nucleotide sequence ID" value="NZ_JACTAH010000002.1"/>
</dbReference>
<comment type="caution">
    <text evidence="7">The sequence shown here is derived from an EMBL/GenBank/DDBJ whole genome shotgun (WGS) entry which is preliminary data.</text>
</comment>
<dbReference type="PANTHER" id="PTHR33603">
    <property type="entry name" value="METHYLTRANSFERASE"/>
    <property type="match status" value="1"/>
</dbReference>
<comment type="subcellular location">
    <subcellularLocation>
        <location evidence="6">Cytoplasm</location>
    </subcellularLocation>
</comment>